<evidence type="ECO:0000256" key="1">
    <source>
        <dbReference type="ARBA" id="ARBA00022763"/>
    </source>
</evidence>
<keyword evidence="5" id="KW-1185">Reference proteome</keyword>
<dbReference type="PANTHER" id="PTHR11264">
    <property type="entry name" value="URACIL-DNA GLYCOSYLASE"/>
    <property type="match status" value="1"/>
</dbReference>
<evidence type="ECO:0000256" key="2">
    <source>
        <dbReference type="ARBA" id="ARBA00022801"/>
    </source>
</evidence>
<reference evidence="6" key="1">
    <citation type="submission" date="2022-11" db="UniProtKB">
        <authorList>
            <consortium name="WormBaseParasite"/>
        </authorList>
    </citation>
    <scope>IDENTIFICATION</scope>
</reference>
<keyword evidence="2" id="KW-0378">Hydrolase</keyword>
<accession>A0A915D977</accession>
<dbReference type="PANTHER" id="PTHR11264:SF7">
    <property type="entry name" value="URACIL-DNA GLYCOSYLASE"/>
    <property type="match status" value="1"/>
</dbReference>
<proteinExistence type="predicted"/>
<dbReference type="InterPro" id="IPR005122">
    <property type="entry name" value="Uracil-DNA_glycosylase-like"/>
</dbReference>
<dbReference type="Pfam" id="PF03167">
    <property type="entry name" value="UDG"/>
    <property type="match status" value="1"/>
</dbReference>
<dbReference type="GO" id="GO:0005634">
    <property type="term" value="C:nucleus"/>
    <property type="evidence" value="ECO:0007669"/>
    <property type="project" value="TreeGrafter"/>
</dbReference>
<dbReference type="InterPro" id="IPR002043">
    <property type="entry name" value="UDG_fam1"/>
</dbReference>
<organism evidence="5 6">
    <name type="scientific">Ditylenchus dipsaci</name>
    <dbReference type="NCBI Taxonomy" id="166011"/>
    <lineage>
        <taxon>Eukaryota</taxon>
        <taxon>Metazoa</taxon>
        <taxon>Ecdysozoa</taxon>
        <taxon>Nematoda</taxon>
        <taxon>Chromadorea</taxon>
        <taxon>Rhabditida</taxon>
        <taxon>Tylenchina</taxon>
        <taxon>Tylenchomorpha</taxon>
        <taxon>Sphaerularioidea</taxon>
        <taxon>Anguinidae</taxon>
        <taxon>Anguininae</taxon>
        <taxon>Ditylenchus</taxon>
    </lineage>
</organism>
<evidence type="ECO:0000259" key="4">
    <source>
        <dbReference type="SMART" id="SM00986"/>
    </source>
</evidence>
<sequence length="363" mass="41142">MVWVIVNVMVQLSISKIKATQNQPQQYFSIIESVWGKFKQASRSRGGTCRHLFINFVSEYLWGKKFKGPDALFFFWKHVSEVFVCVNASHRNDGQETAQTDDMFANGGGAIKHKVPKKLLSSPIAFDKENISPVIPEVEHENPEIKEVVVKEPEAVSLECTLLDSLTDSGWKDLLHQEFRKGYMTEIFVFLQKNQKNGVKVFPPRELVFNAFNSTPFANVRVVLIGQDPAWSLLFRSKGQKLPPSLKNMYKELRMTSRLQSANHGCLDGWAAQGVFMLNATLTAHKANSHSSIGWQKFTDAVIRLVSDRSERGVVFLLWADLLTKRGVGQSEKHIVIKSAHPSPLSYRLFKMSLLQPHQRGID</sequence>
<dbReference type="AlphaFoldDB" id="A0A915D977"/>
<name>A0A915D977_9BILA</name>
<evidence type="ECO:0000313" key="5">
    <source>
        <dbReference type="Proteomes" id="UP000887574"/>
    </source>
</evidence>
<evidence type="ECO:0000313" key="6">
    <source>
        <dbReference type="WBParaSite" id="jg17444"/>
    </source>
</evidence>
<keyword evidence="3" id="KW-0234">DNA repair</keyword>
<dbReference type="GO" id="GO:0004844">
    <property type="term" value="F:uracil DNA N-glycosylase activity"/>
    <property type="evidence" value="ECO:0007669"/>
    <property type="project" value="InterPro"/>
</dbReference>
<dbReference type="Gene3D" id="3.40.470.10">
    <property type="entry name" value="Uracil-DNA glycosylase-like domain"/>
    <property type="match status" value="1"/>
</dbReference>
<dbReference type="GO" id="GO:0097510">
    <property type="term" value="P:base-excision repair, AP site formation via deaminated base removal"/>
    <property type="evidence" value="ECO:0007669"/>
    <property type="project" value="TreeGrafter"/>
</dbReference>
<dbReference type="SUPFAM" id="SSF52141">
    <property type="entry name" value="Uracil-DNA glycosylase-like"/>
    <property type="match status" value="1"/>
</dbReference>
<dbReference type="WBParaSite" id="jg17444">
    <property type="protein sequence ID" value="jg17444"/>
    <property type="gene ID" value="jg17444"/>
</dbReference>
<keyword evidence="1" id="KW-0227">DNA damage</keyword>
<dbReference type="SMART" id="SM00987">
    <property type="entry name" value="UreE_C"/>
    <property type="match status" value="1"/>
</dbReference>
<evidence type="ECO:0000256" key="3">
    <source>
        <dbReference type="ARBA" id="ARBA00023204"/>
    </source>
</evidence>
<dbReference type="SMART" id="SM00986">
    <property type="entry name" value="UDG"/>
    <property type="match status" value="1"/>
</dbReference>
<feature type="domain" description="Uracil-DNA glycosylase-like" evidence="4">
    <location>
        <begin position="213"/>
        <end position="359"/>
    </location>
</feature>
<dbReference type="GO" id="GO:0005739">
    <property type="term" value="C:mitochondrion"/>
    <property type="evidence" value="ECO:0007669"/>
    <property type="project" value="TreeGrafter"/>
</dbReference>
<dbReference type="NCBIfam" id="NF003592">
    <property type="entry name" value="PRK05254.1-5"/>
    <property type="match status" value="1"/>
</dbReference>
<protein>
    <submittedName>
        <fullName evidence="6">Uracil-DNA glycosylase-like domain-containing protein</fullName>
    </submittedName>
</protein>
<dbReference type="InterPro" id="IPR036895">
    <property type="entry name" value="Uracil-DNA_glycosylase-like_sf"/>
</dbReference>
<dbReference type="Proteomes" id="UP000887574">
    <property type="component" value="Unplaced"/>
</dbReference>
<dbReference type="CDD" id="cd10027">
    <property type="entry name" value="UDG-F1-like"/>
    <property type="match status" value="1"/>
</dbReference>